<comment type="caution">
    <text evidence="5">The sequence shown here is derived from an EMBL/GenBank/DDBJ whole genome shotgun (WGS) entry which is preliminary data.</text>
</comment>
<gene>
    <name evidence="5" type="ORF">MEDL_38827</name>
</gene>
<dbReference type="GO" id="GO:0004252">
    <property type="term" value="F:serine-type endopeptidase activity"/>
    <property type="evidence" value="ECO:0007669"/>
    <property type="project" value="InterPro"/>
</dbReference>
<keyword evidence="2" id="KW-0378">Hydrolase</keyword>
<evidence type="ECO:0000313" key="6">
    <source>
        <dbReference type="Proteomes" id="UP000683360"/>
    </source>
</evidence>
<dbReference type="InterPro" id="IPR033116">
    <property type="entry name" value="TRYPSIN_SER"/>
</dbReference>
<accession>A0A8S3T580</accession>
<feature type="domain" description="Peptidase S1" evidence="4">
    <location>
        <begin position="159"/>
        <end position="349"/>
    </location>
</feature>
<evidence type="ECO:0000256" key="2">
    <source>
        <dbReference type="RuleBase" id="RU363034"/>
    </source>
</evidence>
<dbReference type="PANTHER" id="PTHR24250:SF50">
    <property type="entry name" value="PEPTIDASE S1 DOMAIN-CONTAINING PROTEIN"/>
    <property type="match status" value="1"/>
</dbReference>
<dbReference type="InterPro" id="IPR043504">
    <property type="entry name" value="Peptidase_S1_PA_chymotrypsin"/>
</dbReference>
<dbReference type="PROSITE" id="PS00135">
    <property type="entry name" value="TRYPSIN_SER"/>
    <property type="match status" value="1"/>
</dbReference>
<sequence>MRIFGRFLCNSSLKMKALVLIVCAFIYTDAASVPKWRQKRSVKFSNWPIASGKNWFPDDGTSGTGDGSYPGGPGGLPGGDGSYPGGLPGDGGGGWFPGATTTPVAISCNDAGGYCLYEANCGAEPGPQYVCETEGLVCCLPPVLPDSTCGVTKEASTRIVHGSEAEHNKWPWQASLQTLSDFHFCGGSLIHEQWVVTAAHCVADGRELKVVLGEHDRTIAHGPEVTVNVAKQILRHLKTNPCKLDSVFNRDIHTGDETKLHELKKTITDNPTCANKWGAGNIMDTHICVGNGDKGACNGDSGGPLSCQKDVWYLAGATSWGYNGCQTEGYPNVYTRVSEYRDWIKHHIRINRD</sequence>
<dbReference type="PRINTS" id="PR00722">
    <property type="entry name" value="CHYMOTRYPSIN"/>
</dbReference>
<organism evidence="5 6">
    <name type="scientific">Mytilus edulis</name>
    <name type="common">Blue mussel</name>
    <dbReference type="NCBI Taxonomy" id="6550"/>
    <lineage>
        <taxon>Eukaryota</taxon>
        <taxon>Metazoa</taxon>
        <taxon>Spiralia</taxon>
        <taxon>Lophotrochozoa</taxon>
        <taxon>Mollusca</taxon>
        <taxon>Bivalvia</taxon>
        <taxon>Autobranchia</taxon>
        <taxon>Pteriomorphia</taxon>
        <taxon>Mytilida</taxon>
        <taxon>Mytiloidea</taxon>
        <taxon>Mytilidae</taxon>
        <taxon>Mytilinae</taxon>
        <taxon>Mytilus</taxon>
    </lineage>
</organism>
<dbReference type="InterPro" id="IPR018114">
    <property type="entry name" value="TRYPSIN_HIS"/>
</dbReference>
<keyword evidence="1" id="KW-1015">Disulfide bond</keyword>
<evidence type="ECO:0000313" key="5">
    <source>
        <dbReference type="EMBL" id="CAG2225712.1"/>
    </source>
</evidence>
<keyword evidence="6" id="KW-1185">Reference proteome</keyword>
<reference evidence="5" key="1">
    <citation type="submission" date="2021-03" db="EMBL/GenBank/DDBJ databases">
        <authorList>
            <person name="Bekaert M."/>
        </authorList>
    </citation>
    <scope>NUCLEOTIDE SEQUENCE</scope>
</reference>
<evidence type="ECO:0000256" key="1">
    <source>
        <dbReference type="ARBA" id="ARBA00023157"/>
    </source>
</evidence>
<dbReference type="Pfam" id="PF00089">
    <property type="entry name" value="Trypsin"/>
    <property type="match status" value="2"/>
</dbReference>
<dbReference type="PROSITE" id="PS50240">
    <property type="entry name" value="TRYPSIN_DOM"/>
    <property type="match status" value="1"/>
</dbReference>
<dbReference type="InterPro" id="IPR001314">
    <property type="entry name" value="Peptidase_S1A"/>
</dbReference>
<dbReference type="GO" id="GO:0006508">
    <property type="term" value="P:proteolysis"/>
    <property type="evidence" value="ECO:0007669"/>
    <property type="project" value="UniProtKB-KW"/>
</dbReference>
<dbReference type="PANTHER" id="PTHR24250">
    <property type="entry name" value="CHYMOTRYPSIN-RELATED"/>
    <property type="match status" value="1"/>
</dbReference>
<dbReference type="OrthoDB" id="6158450at2759"/>
<keyword evidence="2" id="KW-0645">Protease</keyword>
<dbReference type="AlphaFoldDB" id="A0A8S3T580"/>
<dbReference type="Proteomes" id="UP000683360">
    <property type="component" value="Unassembled WGS sequence"/>
</dbReference>
<dbReference type="Gene3D" id="2.40.10.10">
    <property type="entry name" value="Trypsin-like serine proteases"/>
    <property type="match status" value="2"/>
</dbReference>
<evidence type="ECO:0000256" key="3">
    <source>
        <dbReference type="SAM" id="MobiDB-lite"/>
    </source>
</evidence>
<dbReference type="InterPro" id="IPR009003">
    <property type="entry name" value="Peptidase_S1_PA"/>
</dbReference>
<evidence type="ECO:0000259" key="4">
    <source>
        <dbReference type="PROSITE" id="PS50240"/>
    </source>
</evidence>
<name>A0A8S3T580_MYTED</name>
<protein>
    <recommendedName>
        <fullName evidence="4">Peptidase S1 domain-containing protein</fullName>
    </recommendedName>
</protein>
<feature type="region of interest" description="Disordered" evidence="3">
    <location>
        <begin position="60"/>
        <end position="84"/>
    </location>
</feature>
<dbReference type="CDD" id="cd00190">
    <property type="entry name" value="Tryp_SPc"/>
    <property type="match status" value="1"/>
</dbReference>
<dbReference type="EMBL" id="CAJPWZ010001856">
    <property type="protein sequence ID" value="CAG2225712.1"/>
    <property type="molecule type" value="Genomic_DNA"/>
</dbReference>
<dbReference type="InterPro" id="IPR001254">
    <property type="entry name" value="Trypsin_dom"/>
</dbReference>
<keyword evidence="2" id="KW-0720">Serine protease</keyword>
<dbReference type="SUPFAM" id="SSF50494">
    <property type="entry name" value="Trypsin-like serine proteases"/>
    <property type="match status" value="1"/>
</dbReference>
<dbReference type="PROSITE" id="PS00134">
    <property type="entry name" value="TRYPSIN_HIS"/>
    <property type="match status" value="1"/>
</dbReference>
<feature type="compositionally biased region" description="Gly residues" evidence="3">
    <location>
        <begin position="62"/>
        <end position="84"/>
    </location>
</feature>
<proteinExistence type="predicted"/>
<dbReference type="SMART" id="SM00020">
    <property type="entry name" value="Tryp_SPc"/>
    <property type="match status" value="1"/>
</dbReference>